<dbReference type="InterPro" id="IPR016040">
    <property type="entry name" value="NAD(P)-bd_dom"/>
</dbReference>
<name>A0ABN6SBC2_9BIFI</name>
<reference evidence="2 3" key="1">
    <citation type="journal article" date="2023" name="Microbiol. Spectr.">
        <title>Symbiosis of Carpenter Bees with Uncharacterized Lactic Acid Bacteria Showing NAD Auxotrophy.</title>
        <authorList>
            <person name="Kawasaki S."/>
            <person name="Ozawa K."/>
            <person name="Mori T."/>
            <person name="Yamamoto A."/>
            <person name="Ito M."/>
            <person name="Ohkuma M."/>
            <person name="Sakamoto M."/>
            <person name="Matsutani M."/>
        </authorList>
    </citation>
    <scope>NUCLEOTIDE SEQUENCE [LARGE SCALE GENOMIC DNA]</scope>
    <source>
        <strain evidence="2 3">Kim37-2</strain>
    </source>
</reference>
<organism evidence="2 3">
    <name type="scientific">Bombiscardovia nodaiensis</name>
    <dbReference type="NCBI Taxonomy" id="2932181"/>
    <lineage>
        <taxon>Bacteria</taxon>
        <taxon>Bacillati</taxon>
        <taxon>Actinomycetota</taxon>
        <taxon>Actinomycetes</taxon>
        <taxon>Bifidobacteriales</taxon>
        <taxon>Bifidobacteriaceae</taxon>
        <taxon>Bombiscardovia</taxon>
    </lineage>
</organism>
<keyword evidence="3" id="KW-1185">Reference proteome</keyword>
<evidence type="ECO:0000313" key="3">
    <source>
        <dbReference type="Proteomes" id="UP001321766"/>
    </source>
</evidence>
<gene>
    <name evidence="2" type="ORF">KIM372_00220</name>
</gene>
<dbReference type="InterPro" id="IPR036291">
    <property type="entry name" value="NAD(P)-bd_dom_sf"/>
</dbReference>
<dbReference type="PANTHER" id="PTHR15020">
    <property type="entry name" value="FLAVIN REDUCTASE-RELATED"/>
    <property type="match status" value="1"/>
</dbReference>
<dbReference type="Pfam" id="PF13460">
    <property type="entry name" value="NAD_binding_10"/>
    <property type="match status" value="1"/>
</dbReference>
<proteinExistence type="predicted"/>
<dbReference type="EMBL" id="AP026798">
    <property type="protein sequence ID" value="BDR52115.1"/>
    <property type="molecule type" value="Genomic_DNA"/>
</dbReference>
<evidence type="ECO:0000259" key="1">
    <source>
        <dbReference type="Pfam" id="PF13460"/>
    </source>
</evidence>
<evidence type="ECO:0000313" key="2">
    <source>
        <dbReference type="EMBL" id="BDR52115.1"/>
    </source>
</evidence>
<dbReference type="SUPFAM" id="SSF51735">
    <property type="entry name" value="NAD(P)-binding Rossmann-fold domains"/>
    <property type="match status" value="1"/>
</dbReference>
<sequence length="214" mass="22902">MRVIVVGASGRVGKATIEELTKRGKAVVAYARHIEQVETGEQVEAVSLDMTADLKGMTAAFRRAQADAIIFTAGSRGADVIRVDALGAIKTIEAAKQAGIKRYVMLGALYAADLERWDEPEVQQVIEQLPDYYPAKYFADDHLMHSGLDYTIVEPGTLVERAGTGRVSTDPQGTGSIAIPDVAAMLAASLDQPSSVGRIYRIIEGDTPIGQALN</sequence>
<protein>
    <submittedName>
        <fullName evidence="2">Oxidoreductase</fullName>
    </submittedName>
</protein>
<dbReference type="PANTHER" id="PTHR15020:SF50">
    <property type="entry name" value="UPF0659 PROTEIN YMR090W"/>
    <property type="match status" value="1"/>
</dbReference>
<accession>A0ABN6SBC2</accession>
<dbReference type="Proteomes" id="UP001321766">
    <property type="component" value="Chromosome"/>
</dbReference>
<dbReference type="Gene3D" id="3.40.50.720">
    <property type="entry name" value="NAD(P)-binding Rossmann-like Domain"/>
    <property type="match status" value="1"/>
</dbReference>
<feature type="domain" description="NAD(P)-binding" evidence="1">
    <location>
        <begin position="7"/>
        <end position="193"/>
    </location>
</feature>